<dbReference type="AlphaFoldDB" id="A0A4P6XJJ2"/>
<evidence type="ECO:0000256" key="1">
    <source>
        <dbReference type="ARBA" id="ARBA00005290"/>
    </source>
</evidence>
<dbReference type="PANTHER" id="PTHR21231:SF3">
    <property type="entry name" value="GPN-LOOP GTPASE 2"/>
    <property type="match status" value="1"/>
</dbReference>
<dbReference type="GO" id="GO:0003924">
    <property type="term" value="F:GTPase activity"/>
    <property type="evidence" value="ECO:0007669"/>
    <property type="project" value="TreeGrafter"/>
</dbReference>
<evidence type="ECO:0000256" key="2">
    <source>
        <dbReference type="ARBA" id="ARBA00022741"/>
    </source>
</evidence>
<comment type="subunit">
    <text evidence="5">Binds to RNA polymerase II (RNAPII).</text>
</comment>
<comment type="similarity">
    <text evidence="1 5">Belongs to the GPN-loop GTPase family.</text>
</comment>
<dbReference type="GO" id="GO:0005525">
    <property type="term" value="F:GTP binding"/>
    <property type="evidence" value="ECO:0007669"/>
    <property type="project" value="UniProtKB-KW"/>
</dbReference>
<dbReference type="Pfam" id="PF03029">
    <property type="entry name" value="ATP_bind_1"/>
    <property type="match status" value="1"/>
</dbReference>
<keyword evidence="4 5" id="KW-0342">GTP-binding</keyword>
<proteinExistence type="inferred from homology"/>
<dbReference type="PANTHER" id="PTHR21231">
    <property type="entry name" value="XPA-BINDING PROTEIN 1-RELATED"/>
    <property type="match status" value="1"/>
</dbReference>
<evidence type="ECO:0000313" key="7">
    <source>
        <dbReference type="Proteomes" id="UP000292447"/>
    </source>
</evidence>
<evidence type="ECO:0000256" key="5">
    <source>
        <dbReference type="RuleBase" id="RU365059"/>
    </source>
</evidence>
<dbReference type="FunFam" id="3.40.50.300:FF:000338">
    <property type="entry name" value="GPN-loop GTPase 2"/>
    <property type="match status" value="1"/>
</dbReference>
<evidence type="ECO:0000256" key="4">
    <source>
        <dbReference type="ARBA" id="ARBA00023134"/>
    </source>
</evidence>
<dbReference type="InterPro" id="IPR027417">
    <property type="entry name" value="P-loop_NTPase"/>
</dbReference>
<dbReference type="CDD" id="cd17871">
    <property type="entry name" value="GPN2"/>
    <property type="match status" value="1"/>
</dbReference>
<gene>
    <name evidence="6" type="ORF">METSCH_A06810</name>
</gene>
<reference evidence="7" key="1">
    <citation type="submission" date="2019-03" db="EMBL/GenBank/DDBJ databases">
        <title>Snf2 controls pulcherriminic acid biosynthesis and connects pigmentation and antifungal activity of the yeast Metschnikowia pulcherrima.</title>
        <authorList>
            <person name="Gore-Lloyd D."/>
            <person name="Sumann I."/>
            <person name="Brachmann A.O."/>
            <person name="Schneeberger K."/>
            <person name="Ortiz-Merino R.A."/>
            <person name="Moreno-Beltran M."/>
            <person name="Schlaefli M."/>
            <person name="Kirner P."/>
            <person name="Santos Kron A."/>
            <person name="Wolfe K.H."/>
            <person name="Piel J."/>
            <person name="Ahrens C.H."/>
            <person name="Henk D."/>
            <person name="Freimoser F.M."/>
        </authorList>
    </citation>
    <scope>NUCLEOTIDE SEQUENCE [LARGE SCALE GENOMIC DNA]</scope>
    <source>
        <strain evidence="7">APC 1.2</strain>
    </source>
</reference>
<accession>A0A4P6XJJ2</accession>
<comment type="function">
    <text evidence="5">Small GTPase required for proper localization of RNA polymerase II and III (RNAPII and RNAPIII). May act at an RNAP assembly step prior to nuclear import.</text>
</comment>
<dbReference type="InterPro" id="IPR030231">
    <property type="entry name" value="Gpn2"/>
</dbReference>
<organism evidence="6 7">
    <name type="scientific">Metschnikowia aff. pulcherrima</name>
    <dbReference type="NCBI Taxonomy" id="2163413"/>
    <lineage>
        <taxon>Eukaryota</taxon>
        <taxon>Fungi</taxon>
        <taxon>Dikarya</taxon>
        <taxon>Ascomycota</taxon>
        <taxon>Saccharomycotina</taxon>
        <taxon>Pichiomycetes</taxon>
        <taxon>Metschnikowiaceae</taxon>
        <taxon>Metschnikowia</taxon>
    </lineage>
</organism>
<evidence type="ECO:0000313" key="6">
    <source>
        <dbReference type="EMBL" id="QBM86048.1"/>
    </source>
</evidence>
<dbReference type="Gene3D" id="3.40.50.300">
    <property type="entry name" value="P-loop containing nucleotide triphosphate hydrolases"/>
    <property type="match status" value="1"/>
</dbReference>
<dbReference type="EMBL" id="CP034456">
    <property type="protein sequence ID" value="QBM86048.1"/>
    <property type="molecule type" value="Genomic_DNA"/>
</dbReference>
<dbReference type="Proteomes" id="UP000292447">
    <property type="component" value="Chromosome I"/>
</dbReference>
<dbReference type="InterPro" id="IPR004130">
    <property type="entry name" value="Gpn"/>
</dbReference>
<dbReference type="STRING" id="2163413.A0A4P6XJJ2"/>
<name>A0A4P6XJJ2_9ASCO</name>
<dbReference type="GO" id="GO:0005737">
    <property type="term" value="C:cytoplasm"/>
    <property type="evidence" value="ECO:0007669"/>
    <property type="project" value="TreeGrafter"/>
</dbReference>
<protein>
    <recommendedName>
        <fullName evidence="5">GPN-loop GTPase 2</fullName>
    </recommendedName>
</protein>
<sequence length="321" mass="36191">MFGQIIIGPPGSGKSTYCHGMHQFLSAIGRKSAVINLDPANDTLPYPSCSFDIRDYVDVEDIMETHNLGPNGGLMFAIESLKENAMDEIMATWADLGRDTYLLFDCPGQVELFTHHTAFFQMFKRLEKSADARLCVVSLVDSLYLTSPSLYVSVLLLSLRSMLQLDMPHVNVLSKIDKINSYGKLAMRLDYYTEAQDLDFLEEFIKEECPTVLGKNYVRLTQMISELVEDYNLVSFQVLAIENKQTMINLLQIIDKANGYAFGSTEVGGDLVWSQATRNGWSSSNETVDIHERWIENKETYDKLEAERNLDFVAGKDIDGA</sequence>
<keyword evidence="2 5" id="KW-0547">Nucleotide-binding</keyword>
<keyword evidence="3 5" id="KW-0378">Hydrolase</keyword>
<keyword evidence="7" id="KW-1185">Reference proteome</keyword>
<evidence type="ECO:0000256" key="3">
    <source>
        <dbReference type="ARBA" id="ARBA00022801"/>
    </source>
</evidence>
<dbReference type="SUPFAM" id="SSF52540">
    <property type="entry name" value="P-loop containing nucleoside triphosphate hydrolases"/>
    <property type="match status" value="1"/>
</dbReference>